<keyword evidence="4" id="KW-0808">Transferase</keyword>
<organism evidence="4 5">
    <name type="scientific">Kribbella solani</name>
    <dbReference type="NCBI Taxonomy" id="236067"/>
    <lineage>
        <taxon>Bacteria</taxon>
        <taxon>Bacillati</taxon>
        <taxon>Actinomycetota</taxon>
        <taxon>Actinomycetes</taxon>
        <taxon>Propionibacteriales</taxon>
        <taxon>Kribbellaceae</taxon>
        <taxon>Kribbella</taxon>
    </lineage>
</organism>
<dbReference type="RefSeq" id="WP_202887106.1">
    <property type="nucleotide sequence ID" value="NZ_BAAAVN010000005.1"/>
</dbReference>
<keyword evidence="4" id="KW-0012">Acyltransferase</keyword>
<dbReference type="InterPro" id="IPR000182">
    <property type="entry name" value="GNAT_dom"/>
</dbReference>
<dbReference type="Gene3D" id="3.40.630.30">
    <property type="match status" value="1"/>
</dbReference>
<gene>
    <name evidence="4" type="ORF">HDA44_000581</name>
</gene>
<evidence type="ECO:0000313" key="4">
    <source>
        <dbReference type="EMBL" id="MBB5977240.1"/>
    </source>
</evidence>
<dbReference type="InterPro" id="IPR002912">
    <property type="entry name" value="ACT_dom"/>
</dbReference>
<dbReference type="GO" id="GO:0016747">
    <property type="term" value="F:acyltransferase activity, transferring groups other than amino-acyl groups"/>
    <property type="evidence" value="ECO:0007669"/>
    <property type="project" value="InterPro"/>
</dbReference>
<name>A0A841DKN5_9ACTN</name>
<dbReference type="EMBL" id="JACHNF010000001">
    <property type="protein sequence ID" value="MBB5977240.1"/>
    <property type="molecule type" value="Genomic_DNA"/>
</dbReference>
<keyword evidence="5" id="KW-1185">Reference proteome</keyword>
<dbReference type="Pfam" id="PF00583">
    <property type="entry name" value="Acetyltransf_1"/>
    <property type="match status" value="1"/>
</dbReference>
<dbReference type="InterPro" id="IPR016181">
    <property type="entry name" value="Acyl_CoA_acyltransferase"/>
</dbReference>
<evidence type="ECO:0000313" key="5">
    <source>
        <dbReference type="Proteomes" id="UP000558997"/>
    </source>
</evidence>
<dbReference type="AlphaFoldDB" id="A0A841DKN5"/>
<dbReference type="PROSITE" id="PS51186">
    <property type="entry name" value="GNAT"/>
    <property type="match status" value="1"/>
</dbReference>
<proteinExistence type="predicted"/>
<dbReference type="CDD" id="cd02116">
    <property type="entry name" value="ACT"/>
    <property type="match status" value="1"/>
</dbReference>
<feature type="compositionally biased region" description="Basic and acidic residues" evidence="1">
    <location>
        <begin position="357"/>
        <end position="367"/>
    </location>
</feature>
<evidence type="ECO:0000256" key="1">
    <source>
        <dbReference type="SAM" id="MobiDB-lite"/>
    </source>
</evidence>
<accession>A0A841DKN5</accession>
<comment type="caution">
    <text evidence="4">The sequence shown here is derived from an EMBL/GenBank/DDBJ whole genome shotgun (WGS) entry which is preliminary data.</text>
</comment>
<dbReference type="CDD" id="cd04301">
    <property type="entry name" value="NAT_SF"/>
    <property type="match status" value="1"/>
</dbReference>
<feature type="domain" description="ACT" evidence="3">
    <location>
        <begin position="4"/>
        <end position="85"/>
    </location>
</feature>
<dbReference type="InterPro" id="IPR045865">
    <property type="entry name" value="ACT-like_dom_sf"/>
</dbReference>
<evidence type="ECO:0000259" key="2">
    <source>
        <dbReference type="PROSITE" id="PS51186"/>
    </source>
</evidence>
<dbReference type="SUPFAM" id="SSF55021">
    <property type="entry name" value="ACT-like"/>
    <property type="match status" value="1"/>
</dbReference>
<dbReference type="SUPFAM" id="SSF55729">
    <property type="entry name" value="Acyl-CoA N-acyltransferases (Nat)"/>
    <property type="match status" value="1"/>
</dbReference>
<sequence>MLWKIRTELADRPGALAELAARCGADDINILSLEVFTAESGAVDELVVSTSPSWSADDLAALAAEAGCLNTIVRACQADVLSDAPTRYLRAVLRLLDDPLSVDDELGELQGFDEYTPAEWARADVLAEIAGKLADRLESPEGPRPGSGVPELRQATVADAEAVVAMHERCSYETRARRYHVPMPRLTARTARHLSAPAGGMSVVACVDDAVVGMATVAPWEELGSTTMEIAVLVEDGWQRQGIGLRLLRQAVGEARLLGADRVVCLVQPRNDAMLRTLHRLRMRSRVVQDGDSLMVSVALSSQSLSHAVDRPPVQYRLSRATPSHRPEPTRSPGQPAREHSLATVSAVQPLPGRAGAADRDGADRGGRPGRVPGQL</sequence>
<dbReference type="Proteomes" id="UP000558997">
    <property type="component" value="Unassembled WGS sequence"/>
</dbReference>
<feature type="domain" description="N-acetyltransferase" evidence="2">
    <location>
        <begin position="150"/>
        <end position="303"/>
    </location>
</feature>
<reference evidence="4 5" key="1">
    <citation type="submission" date="2020-08" db="EMBL/GenBank/DDBJ databases">
        <title>Sequencing the genomes of 1000 actinobacteria strains.</title>
        <authorList>
            <person name="Klenk H.-P."/>
        </authorList>
    </citation>
    <scope>NUCLEOTIDE SEQUENCE [LARGE SCALE GENOMIC DNA]</scope>
    <source>
        <strain evidence="4 5">DSM 17294</strain>
    </source>
</reference>
<evidence type="ECO:0000259" key="3">
    <source>
        <dbReference type="PROSITE" id="PS51671"/>
    </source>
</evidence>
<protein>
    <submittedName>
        <fullName evidence="4">L-amino acid N-acyltransferase YncA</fullName>
    </submittedName>
</protein>
<feature type="region of interest" description="Disordered" evidence="1">
    <location>
        <begin position="310"/>
        <end position="376"/>
    </location>
</feature>
<dbReference type="PROSITE" id="PS51671">
    <property type="entry name" value="ACT"/>
    <property type="match status" value="1"/>
</dbReference>